<keyword evidence="5 9" id="KW-0460">Magnesium</keyword>
<dbReference type="Pfam" id="PF00571">
    <property type="entry name" value="CBS"/>
    <property type="match status" value="2"/>
</dbReference>
<dbReference type="InterPro" id="IPR006669">
    <property type="entry name" value="MgtE_transporter"/>
</dbReference>
<keyword evidence="9" id="KW-0479">Metal-binding</keyword>
<dbReference type="GO" id="GO:0005886">
    <property type="term" value="C:plasma membrane"/>
    <property type="evidence" value="ECO:0007669"/>
    <property type="project" value="UniProtKB-SubCell"/>
</dbReference>
<reference evidence="11" key="1">
    <citation type="journal article" date="2020" name="mSystems">
        <title>Genome- and Community-Level Interaction Insights into Carbon Utilization and Element Cycling Functions of Hydrothermarchaeota in Hydrothermal Sediment.</title>
        <authorList>
            <person name="Zhou Z."/>
            <person name="Liu Y."/>
            <person name="Xu W."/>
            <person name="Pan J."/>
            <person name="Luo Z.H."/>
            <person name="Li M."/>
        </authorList>
    </citation>
    <scope>NUCLEOTIDE SEQUENCE [LARGE SCALE GENOMIC DNA]</scope>
    <source>
        <strain evidence="11">SpSt-339</strain>
    </source>
</reference>
<evidence type="ECO:0000256" key="1">
    <source>
        <dbReference type="ARBA" id="ARBA00004141"/>
    </source>
</evidence>
<feature type="transmembrane region" description="Helical" evidence="9">
    <location>
        <begin position="285"/>
        <end position="304"/>
    </location>
</feature>
<protein>
    <recommendedName>
        <fullName evidence="9">Magnesium transporter MgtE</fullName>
    </recommendedName>
</protein>
<dbReference type="Gene3D" id="1.10.357.20">
    <property type="entry name" value="SLC41 divalent cation transporters, integral membrane domain"/>
    <property type="match status" value="1"/>
</dbReference>
<evidence type="ECO:0000256" key="3">
    <source>
        <dbReference type="ARBA" id="ARBA00022448"/>
    </source>
</evidence>
<dbReference type="SUPFAM" id="SSF161093">
    <property type="entry name" value="MgtE membrane domain-like"/>
    <property type="match status" value="1"/>
</dbReference>
<dbReference type="InterPro" id="IPR046342">
    <property type="entry name" value="CBS_dom_sf"/>
</dbReference>
<evidence type="ECO:0000259" key="10">
    <source>
        <dbReference type="PROSITE" id="PS51371"/>
    </source>
</evidence>
<evidence type="ECO:0000256" key="8">
    <source>
        <dbReference type="PROSITE-ProRule" id="PRU00703"/>
    </source>
</evidence>
<dbReference type="InterPro" id="IPR000644">
    <property type="entry name" value="CBS_dom"/>
</dbReference>
<evidence type="ECO:0000256" key="9">
    <source>
        <dbReference type="RuleBase" id="RU362011"/>
    </source>
</evidence>
<feature type="transmembrane region" description="Helical" evidence="9">
    <location>
        <begin position="358"/>
        <end position="381"/>
    </location>
</feature>
<dbReference type="PANTHER" id="PTHR43773:SF1">
    <property type="entry name" value="MAGNESIUM TRANSPORTER MGTE"/>
    <property type="match status" value="1"/>
</dbReference>
<keyword evidence="6 9" id="KW-1133">Transmembrane helix</keyword>
<name>A0A7C2K064_9PLAN</name>
<keyword evidence="3 9" id="KW-0813">Transport</keyword>
<evidence type="ECO:0000256" key="7">
    <source>
        <dbReference type="ARBA" id="ARBA00023136"/>
    </source>
</evidence>
<accession>A0A7C2K064</accession>
<feature type="transmembrane region" description="Helical" evidence="9">
    <location>
        <begin position="387"/>
        <end position="412"/>
    </location>
</feature>
<dbReference type="NCBIfam" id="TIGR00400">
    <property type="entry name" value="mgtE"/>
    <property type="match status" value="1"/>
</dbReference>
<evidence type="ECO:0000256" key="2">
    <source>
        <dbReference type="ARBA" id="ARBA00009749"/>
    </source>
</evidence>
<dbReference type="InterPro" id="IPR006668">
    <property type="entry name" value="Mg_transptr_MgtE_intracell_dom"/>
</dbReference>
<dbReference type="AlphaFoldDB" id="A0A7C2K064"/>
<gene>
    <name evidence="11" type="primary">mgtE</name>
    <name evidence="11" type="ORF">ENQ76_10805</name>
</gene>
<evidence type="ECO:0000256" key="5">
    <source>
        <dbReference type="ARBA" id="ARBA00022842"/>
    </source>
</evidence>
<dbReference type="PANTHER" id="PTHR43773">
    <property type="entry name" value="MAGNESIUM TRANSPORTER MGTE"/>
    <property type="match status" value="1"/>
</dbReference>
<comment type="subcellular location">
    <subcellularLocation>
        <location evidence="9">Cell membrane</location>
        <topology evidence="9">Multi-pass membrane protein</topology>
    </subcellularLocation>
    <subcellularLocation>
        <location evidence="1">Membrane</location>
        <topology evidence="1">Multi-pass membrane protein</topology>
    </subcellularLocation>
</comment>
<comment type="subunit">
    <text evidence="9">Homodimer.</text>
</comment>
<proteinExistence type="inferred from homology"/>
<keyword evidence="7 9" id="KW-0472">Membrane</keyword>
<dbReference type="Gene3D" id="3.10.580.10">
    <property type="entry name" value="CBS-domain"/>
    <property type="match status" value="1"/>
</dbReference>
<evidence type="ECO:0000256" key="4">
    <source>
        <dbReference type="ARBA" id="ARBA00022692"/>
    </source>
</evidence>
<dbReference type="CDD" id="cd04606">
    <property type="entry name" value="CBS_pair_Mg_transporter"/>
    <property type="match status" value="1"/>
</dbReference>
<dbReference type="SUPFAM" id="SSF54631">
    <property type="entry name" value="CBS-domain pair"/>
    <property type="match status" value="1"/>
</dbReference>
<dbReference type="Pfam" id="PF03448">
    <property type="entry name" value="MgtE_N"/>
    <property type="match status" value="1"/>
</dbReference>
<comment type="caution">
    <text evidence="11">The sequence shown here is derived from an EMBL/GenBank/DDBJ whole genome shotgun (WGS) entry which is preliminary data.</text>
</comment>
<sequence>MFHHLLQPDLRVMLAENDELGLHEFGESLNPVVVAEVLEGLDPTDAWRVLDSCSIARQAEVFEFLEPQQQMELVQSVDRKHLSQLIEAMSADDRVDLLEHMDEDQVEQLLPLIAQAERDEIRRLLSYPDDSCGSIMTTEYASLPENIIVREALDKLRQQAPERETIYYIYIVDEARHLHGVITLRQLILARPTTLLADIMRREIVTVRTHDERDDAARQLARFDLLALPVVDEENRLVGIITHDDVLDVVQEEAEEDAYRQSAMEPLENSYFSTPLVTIARKRGVWLFVLALMSLGTAAVAKLFKGIEERHEWMTWFLPLVLASGGNTGSQSATLIIRAMGLGDLTRRERWHALQRELLTGVLLGSTLGLMIFLLLSPLFGRTLLEAGVVGCTIGVVVAMGACTGAMLPMLCEALGWDPAVMSNPLIASFSDTFATGTYFIVALLVLDRVLL</sequence>
<feature type="transmembrane region" description="Helical" evidence="9">
    <location>
        <begin position="424"/>
        <end position="447"/>
    </location>
</feature>
<dbReference type="GO" id="GO:0015095">
    <property type="term" value="F:magnesium ion transmembrane transporter activity"/>
    <property type="evidence" value="ECO:0007669"/>
    <property type="project" value="UniProtKB-UniRule"/>
</dbReference>
<keyword evidence="8" id="KW-0129">CBS domain</keyword>
<dbReference type="GO" id="GO:0046872">
    <property type="term" value="F:metal ion binding"/>
    <property type="evidence" value="ECO:0007669"/>
    <property type="project" value="UniProtKB-KW"/>
</dbReference>
<evidence type="ECO:0000313" key="11">
    <source>
        <dbReference type="EMBL" id="HEN15942.1"/>
    </source>
</evidence>
<dbReference type="SMART" id="SM00116">
    <property type="entry name" value="CBS"/>
    <property type="match status" value="2"/>
</dbReference>
<dbReference type="PROSITE" id="PS51371">
    <property type="entry name" value="CBS"/>
    <property type="match status" value="2"/>
</dbReference>
<organism evidence="11">
    <name type="scientific">Schlesneria paludicola</name>
    <dbReference type="NCBI Taxonomy" id="360056"/>
    <lineage>
        <taxon>Bacteria</taxon>
        <taxon>Pseudomonadati</taxon>
        <taxon>Planctomycetota</taxon>
        <taxon>Planctomycetia</taxon>
        <taxon>Planctomycetales</taxon>
        <taxon>Planctomycetaceae</taxon>
        <taxon>Schlesneria</taxon>
    </lineage>
</organism>
<evidence type="ECO:0000256" key="6">
    <source>
        <dbReference type="ARBA" id="ARBA00022989"/>
    </source>
</evidence>
<feature type="domain" description="CBS" evidence="10">
    <location>
        <begin position="136"/>
        <end position="199"/>
    </location>
</feature>
<keyword evidence="4 9" id="KW-0812">Transmembrane</keyword>
<dbReference type="SUPFAM" id="SSF158791">
    <property type="entry name" value="MgtE N-terminal domain-like"/>
    <property type="match status" value="1"/>
</dbReference>
<dbReference type="InterPro" id="IPR006667">
    <property type="entry name" value="SLC41_membr_dom"/>
</dbReference>
<comment type="function">
    <text evidence="9">Acts as a magnesium transporter.</text>
</comment>
<feature type="domain" description="CBS" evidence="10">
    <location>
        <begin position="200"/>
        <end position="256"/>
    </location>
</feature>
<dbReference type="InterPro" id="IPR038076">
    <property type="entry name" value="MgtE_N_sf"/>
</dbReference>
<dbReference type="InterPro" id="IPR036739">
    <property type="entry name" value="SLC41_membr_dom_sf"/>
</dbReference>
<keyword evidence="9" id="KW-1003">Cell membrane</keyword>
<dbReference type="EMBL" id="DSOK01000302">
    <property type="protein sequence ID" value="HEN15942.1"/>
    <property type="molecule type" value="Genomic_DNA"/>
</dbReference>
<dbReference type="SMART" id="SM00924">
    <property type="entry name" value="MgtE_N"/>
    <property type="match status" value="1"/>
</dbReference>
<dbReference type="Pfam" id="PF01769">
    <property type="entry name" value="MgtE"/>
    <property type="match status" value="1"/>
</dbReference>
<feature type="transmembrane region" description="Helical" evidence="9">
    <location>
        <begin position="316"/>
        <end position="337"/>
    </location>
</feature>
<dbReference type="Gene3D" id="1.25.60.10">
    <property type="entry name" value="MgtE N-terminal domain-like"/>
    <property type="match status" value="1"/>
</dbReference>
<comment type="similarity">
    <text evidence="2 9">Belongs to the SLC41A transporter family.</text>
</comment>